<evidence type="ECO:0000256" key="2">
    <source>
        <dbReference type="SAM" id="SignalP"/>
    </source>
</evidence>
<feature type="region of interest" description="Disordered" evidence="1">
    <location>
        <begin position="162"/>
        <end position="197"/>
    </location>
</feature>
<reference evidence="4" key="1">
    <citation type="submission" date="2025-08" db="UniProtKB">
        <authorList>
            <consortium name="RefSeq"/>
        </authorList>
    </citation>
    <scope>IDENTIFICATION</scope>
    <source>
        <tissue evidence="4">Whole larval tissue</tissue>
    </source>
</reference>
<evidence type="ECO:0000313" key="3">
    <source>
        <dbReference type="Proteomes" id="UP000829999"/>
    </source>
</evidence>
<keyword evidence="2" id="KW-0732">Signal</keyword>
<evidence type="ECO:0000313" key="4">
    <source>
        <dbReference type="RefSeq" id="XP_035455695.2"/>
    </source>
</evidence>
<name>A0A9R0DIS3_SPOFR</name>
<feature type="signal peptide" evidence="2">
    <location>
        <begin position="1"/>
        <end position="23"/>
    </location>
</feature>
<dbReference type="AlphaFoldDB" id="A0A9R0DIS3"/>
<dbReference type="RefSeq" id="XP_035455695.2">
    <property type="nucleotide sequence ID" value="XM_035599802.2"/>
</dbReference>
<gene>
    <name evidence="4" type="primary">LOC118279938</name>
</gene>
<feature type="chain" id="PRO_5040156355" evidence="2">
    <location>
        <begin position="24"/>
        <end position="236"/>
    </location>
</feature>
<sequence length="236" mass="26923">MSFTERFLFLIVVICFIQITVKTRNQNSTIMKPNHRLLGAKLTPIRGFGWYLNKEGDGNKSLTKVLEHKRSRTLELSPPTRTGRGRRFRRERSVTEQLSPEATPSKTNLLLEPIKDEAKTTSSSYTAFVQGSKLRENTQKTPGEIIKPTRTTEITLRPVFKETSSLGPSSVNKTDNLASEPSNMIEKKTEETESDSSSFWNSRFRSWFPIDENHMPDFGHGSAVGFEVEYNSEYRP</sequence>
<dbReference type="GeneID" id="118279938"/>
<dbReference type="Proteomes" id="UP000829999">
    <property type="component" value="Chromosome 22"/>
</dbReference>
<protein>
    <submittedName>
        <fullName evidence="4">Uncharacterized protein LOC118279938</fullName>
    </submittedName>
</protein>
<organism evidence="3 4">
    <name type="scientific">Spodoptera frugiperda</name>
    <name type="common">Fall armyworm</name>
    <dbReference type="NCBI Taxonomy" id="7108"/>
    <lineage>
        <taxon>Eukaryota</taxon>
        <taxon>Metazoa</taxon>
        <taxon>Ecdysozoa</taxon>
        <taxon>Arthropoda</taxon>
        <taxon>Hexapoda</taxon>
        <taxon>Insecta</taxon>
        <taxon>Pterygota</taxon>
        <taxon>Neoptera</taxon>
        <taxon>Endopterygota</taxon>
        <taxon>Lepidoptera</taxon>
        <taxon>Glossata</taxon>
        <taxon>Ditrysia</taxon>
        <taxon>Noctuoidea</taxon>
        <taxon>Noctuidae</taxon>
        <taxon>Amphipyrinae</taxon>
        <taxon>Spodoptera</taxon>
    </lineage>
</organism>
<proteinExistence type="predicted"/>
<feature type="region of interest" description="Disordered" evidence="1">
    <location>
        <begin position="75"/>
        <end position="103"/>
    </location>
</feature>
<evidence type="ECO:0000256" key="1">
    <source>
        <dbReference type="SAM" id="MobiDB-lite"/>
    </source>
</evidence>
<accession>A0A9R0DIS3</accession>
<keyword evidence="3" id="KW-1185">Reference proteome</keyword>
<feature type="compositionally biased region" description="Polar residues" evidence="1">
    <location>
        <begin position="162"/>
        <end position="182"/>
    </location>
</feature>